<evidence type="ECO:0000256" key="3">
    <source>
        <dbReference type="ARBA" id="ARBA00005229"/>
    </source>
</evidence>
<comment type="similarity">
    <text evidence="3">Belongs to the HRI1 family.</text>
</comment>
<organism evidence="7 8">
    <name type="scientific">Lachancea meyersii CBS 8951</name>
    <dbReference type="NCBI Taxonomy" id="1266667"/>
    <lineage>
        <taxon>Eukaryota</taxon>
        <taxon>Fungi</taxon>
        <taxon>Dikarya</taxon>
        <taxon>Ascomycota</taxon>
        <taxon>Saccharomycotina</taxon>
        <taxon>Saccharomycetes</taxon>
        <taxon>Saccharomycetales</taxon>
        <taxon>Saccharomycetaceae</taxon>
        <taxon>Lachancea</taxon>
    </lineage>
</organism>
<sequence length="243" mass="27294">MVSISKRSTFQVGQELANEKTLTLSSTSNEGYLISLRPLVEPTESEKEFPFEWAFAGPPSSAKIEKKDELTDAIDFEFEYDTNVQLNAENTHRGVIKTVWKKWVSGLVEERGQVFPFGKDKEAVDFFELWQPLDATRSDFVMLDGNSENQETARSVVLSVDNAEFKGLVITVGRWTQGILFKKNEHTFNGLNILRALEQQDGTWKTLLQYGPDFGNFPQTFAAPVASSVDGGALKWKVVESNV</sequence>
<dbReference type="Proteomes" id="UP000191144">
    <property type="component" value="Chromosome C"/>
</dbReference>
<evidence type="ECO:0000313" key="8">
    <source>
        <dbReference type="Proteomes" id="UP000191144"/>
    </source>
</evidence>
<reference evidence="8" key="1">
    <citation type="submission" date="2016-03" db="EMBL/GenBank/DDBJ databases">
        <authorList>
            <person name="Devillers Hugo."/>
        </authorList>
    </citation>
    <scope>NUCLEOTIDE SEQUENCE [LARGE SCALE GENOMIC DNA]</scope>
</reference>
<name>A0A1G4J2J8_9SACH</name>
<dbReference type="InterPro" id="IPR038744">
    <property type="entry name" value="Hri1_N"/>
</dbReference>
<dbReference type="Gene3D" id="2.40.128.310">
    <property type="entry name" value="Protein HRI1, C-terminal domain"/>
    <property type="match status" value="1"/>
</dbReference>
<evidence type="ECO:0000256" key="2">
    <source>
        <dbReference type="ARBA" id="ARBA00004496"/>
    </source>
</evidence>
<protein>
    <recommendedName>
        <fullName evidence="4">Protein HRI1</fullName>
    </recommendedName>
</protein>
<dbReference type="EMBL" id="LT598479">
    <property type="protein sequence ID" value="SCU83809.1"/>
    <property type="molecule type" value="Genomic_DNA"/>
</dbReference>
<dbReference type="Gene3D" id="2.40.128.320">
    <property type="entry name" value="Protein HRI1, N-terminal domain"/>
    <property type="match status" value="1"/>
</dbReference>
<evidence type="ECO:0000256" key="1">
    <source>
        <dbReference type="ARBA" id="ARBA00004123"/>
    </source>
</evidence>
<keyword evidence="8" id="KW-1185">Reference proteome</keyword>
<dbReference type="CDD" id="cd11692">
    <property type="entry name" value="HRI1_N_like"/>
    <property type="match status" value="1"/>
</dbReference>
<dbReference type="GO" id="GO:0005634">
    <property type="term" value="C:nucleus"/>
    <property type="evidence" value="ECO:0007669"/>
    <property type="project" value="UniProtKB-SubCell"/>
</dbReference>
<proteinExistence type="inferred from homology"/>
<dbReference type="GO" id="GO:0005737">
    <property type="term" value="C:cytoplasm"/>
    <property type="evidence" value="ECO:0007669"/>
    <property type="project" value="UniProtKB-SubCell"/>
</dbReference>
<dbReference type="Pfam" id="PF16815">
    <property type="entry name" value="HRI1"/>
    <property type="match status" value="1"/>
</dbReference>
<dbReference type="InterPro" id="IPR031818">
    <property type="entry name" value="Hri1"/>
</dbReference>
<evidence type="ECO:0000256" key="5">
    <source>
        <dbReference type="ARBA" id="ARBA00022490"/>
    </source>
</evidence>
<evidence type="ECO:0000256" key="6">
    <source>
        <dbReference type="ARBA" id="ARBA00023242"/>
    </source>
</evidence>
<keyword evidence="6" id="KW-0539">Nucleus</keyword>
<keyword evidence="5" id="KW-0963">Cytoplasm</keyword>
<accession>A0A1G4J2J8</accession>
<comment type="subcellular location">
    <subcellularLocation>
        <location evidence="2">Cytoplasm</location>
    </subcellularLocation>
    <subcellularLocation>
        <location evidence="1">Nucleus</location>
    </subcellularLocation>
</comment>
<evidence type="ECO:0000256" key="4">
    <source>
        <dbReference type="ARBA" id="ARBA00017063"/>
    </source>
</evidence>
<dbReference type="OrthoDB" id="4045395at2759"/>
<dbReference type="AlphaFoldDB" id="A0A1G4J2J8"/>
<gene>
    <name evidence="7" type="ORF">LAME_0C06766G</name>
</gene>
<evidence type="ECO:0000313" key="7">
    <source>
        <dbReference type="EMBL" id="SCU83809.1"/>
    </source>
</evidence>
<dbReference type="InterPro" id="IPR043047">
    <property type="entry name" value="Hri1_N_sf"/>
</dbReference>
<dbReference type="CDD" id="cd11693">
    <property type="entry name" value="HRI1_C_like"/>
    <property type="match status" value="1"/>
</dbReference>